<proteinExistence type="predicted"/>
<feature type="signal peptide" evidence="2">
    <location>
        <begin position="1"/>
        <end position="19"/>
    </location>
</feature>
<dbReference type="OrthoDB" id="3748015at2"/>
<evidence type="ECO:0000313" key="4">
    <source>
        <dbReference type="Proteomes" id="UP000380867"/>
    </source>
</evidence>
<evidence type="ECO:0000256" key="2">
    <source>
        <dbReference type="SAM" id="SignalP"/>
    </source>
</evidence>
<dbReference type="Proteomes" id="UP000380867">
    <property type="component" value="Unassembled WGS sequence"/>
</dbReference>
<accession>A0A5M4FG91</accession>
<evidence type="ECO:0000313" key="3">
    <source>
        <dbReference type="EMBL" id="KAA1397891.1"/>
    </source>
</evidence>
<dbReference type="RefSeq" id="WP_149689332.1">
    <property type="nucleotide sequence ID" value="NZ_SDPQ02000002.1"/>
</dbReference>
<reference evidence="3" key="1">
    <citation type="submission" date="2019-09" db="EMBL/GenBank/DDBJ databases">
        <authorList>
            <person name="Li J."/>
        </authorList>
    </citation>
    <scope>NUCLEOTIDE SEQUENCE [LARGE SCALE GENOMIC DNA]</scope>
    <source>
        <strain evidence="3">JCM 14732</strain>
    </source>
</reference>
<feature type="chain" id="PRO_5038839429" evidence="2">
    <location>
        <begin position="20"/>
        <end position="127"/>
    </location>
</feature>
<gene>
    <name evidence="3" type="ORF">ESP70_011155</name>
</gene>
<keyword evidence="4" id="KW-1185">Reference proteome</keyword>
<comment type="caution">
    <text evidence="3">The sequence shown here is derived from an EMBL/GenBank/DDBJ whole genome shotgun (WGS) entry which is preliminary data.</text>
</comment>
<name>A0A5M4FG91_9ACTN</name>
<dbReference type="EMBL" id="SDPQ02000002">
    <property type="protein sequence ID" value="KAA1397891.1"/>
    <property type="molecule type" value="Genomic_DNA"/>
</dbReference>
<organism evidence="3 4">
    <name type="scientific">Aeromicrobium ginsengisoli</name>
    <dbReference type="NCBI Taxonomy" id="363867"/>
    <lineage>
        <taxon>Bacteria</taxon>
        <taxon>Bacillati</taxon>
        <taxon>Actinomycetota</taxon>
        <taxon>Actinomycetes</taxon>
        <taxon>Propionibacteriales</taxon>
        <taxon>Nocardioidaceae</taxon>
        <taxon>Aeromicrobium</taxon>
    </lineage>
</organism>
<dbReference type="InterPro" id="IPR038646">
    <property type="entry name" value="Atu4866-like_sf"/>
</dbReference>
<feature type="region of interest" description="Disordered" evidence="1">
    <location>
        <begin position="18"/>
        <end position="56"/>
    </location>
</feature>
<keyword evidence="2" id="KW-0732">Signal</keyword>
<evidence type="ECO:0000256" key="1">
    <source>
        <dbReference type="SAM" id="MobiDB-lite"/>
    </source>
</evidence>
<protein>
    <submittedName>
        <fullName evidence="3">Uncharacterized protein</fullName>
    </submittedName>
</protein>
<dbReference type="AlphaFoldDB" id="A0A5M4FG91"/>
<sequence length="127" mass="13243">MTMVTAIVGLALLGLGACGTSDDPADKPTPSETTTSSSPSTPTSEPTEDPSSALSGDWHDVDAKWVVHFHDDGTYVEDFEGVKDFRVGTYAVDGATVSLIGDDGNTDKGTIEGDSLVFKLGTLTRMS</sequence>
<feature type="compositionally biased region" description="Low complexity" evidence="1">
    <location>
        <begin position="28"/>
        <end position="52"/>
    </location>
</feature>
<dbReference type="Gene3D" id="2.40.128.290">
    <property type="entry name" value="Uncharacterised protein Atu4866, PF11512"/>
    <property type="match status" value="1"/>
</dbReference>